<evidence type="ECO:0000313" key="11">
    <source>
        <dbReference type="EMBL" id="ELU10581.1"/>
    </source>
</evidence>
<evidence type="ECO:0000256" key="5">
    <source>
        <dbReference type="ARBA" id="ARBA00023136"/>
    </source>
</evidence>
<dbReference type="OMA" id="HLVEQCP"/>
<dbReference type="PROSITE" id="PS51225">
    <property type="entry name" value="MARVEL"/>
    <property type="match status" value="1"/>
</dbReference>
<evidence type="ECO:0000256" key="4">
    <source>
        <dbReference type="ARBA" id="ARBA00022989"/>
    </source>
</evidence>
<name>R7V2M3_CAPTE</name>
<dbReference type="GO" id="GO:0030672">
    <property type="term" value="C:synaptic vesicle membrane"/>
    <property type="evidence" value="ECO:0007669"/>
    <property type="project" value="TreeGrafter"/>
</dbReference>
<keyword evidence="13" id="KW-1185">Reference proteome</keyword>
<gene>
    <name evidence="11" type="ORF">CAPTEDRAFT_221651</name>
</gene>
<evidence type="ECO:0000256" key="1">
    <source>
        <dbReference type="ARBA" id="ARBA00004141"/>
    </source>
</evidence>
<proteinExistence type="inferred from homology"/>
<dbReference type="Proteomes" id="UP000014760">
    <property type="component" value="Unassembled WGS sequence"/>
</dbReference>
<feature type="domain" description="MARVEL" evidence="10">
    <location>
        <begin position="24"/>
        <end position="241"/>
    </location>
</feature>
<keyword evidence="5 7" id="KW-0472">Membrane</keyword>
<dbReference type="OrthoDB" id="10006326at2759"/>
<dbReference type="EnsemblMetazoa" id="CapteT221651">
    <property type="protein sequence ID" value="CapteP221651"/>
    <property type="gene ID" value="CapteG221651"/>
</dbReference>
<accession>R7V2M3</accession>
<evidence type="ECO:0000259" key="10">
    <source>
        <dbReference type="PROSITE" id="PS51225"/>
    </source>
</evidence>
<keyword evidence="6" id="KW-0325">Glycoprotein</keyword>
<dbReference type="PANTHER" id="PTHR10306:SF17">
    <property type="entry name" value="MARVEL DOMAIN-CONTAINING PROTEIN"/>
    <property type="match status" value="1"/>
</dbReference>
<evidence type="ECO:0000256" key="8">
    <source>
        <dbReference type="SAM" id="MobiDB-lite"/>
    </source>
</evidence>
<evidence type="ECO:0000256" key="9">
    <source>
        <dbReference type="SAM" id="Phobius"/>
    </source>
</evidence>
<dbReference type="PANTHER" id="PTHR10306">
    <property type="entry name" value="SYNAPTOPHYSIN"/>
    <property type="match status" value="1"/>
</dbReference>
<dbReference type="PRINTS" id="PR00220">
    <property type="entry name" value="SYNAPTOPHYSN"/>
</dbReference>
<evidence type="ECO:0000313" key="12">
    <source>
        <dbReference type="EnsemblMetazoa" id="CapteP221651"/>
    </source>
</evidence>
<comment type="subcellular location">
    <subcellularLocation>
        <location evidence="1">Membrane</location>
        <topology evidence="1">Multi-pass membrane protein</topology>
    </subcellularLocation>
</comment>
<comment type="similarity">
    <text evidence="2">Belongs to the synaptophysin/synaptobrevin family.</text>
</comment>
<keyword evidence="4 9" id="KW-1133">Transmembrane helix</keyword>
<dbReference type="Pfam" id="PF01284">
    <property type="entry name" value="MARVEL"/>
    <property type="match status" value="1"/>
</dbReference>
<evidence type="ECO:0000256" key="7">
    <source>
        <dbReference type="PROSITE-ProRule" id="PRU00581"/>
    </source>
</evidence>
<feature type="transmembrane region" description="Helical" evidence="9">
    <location>
        <begin position="217"/>
        <end position="237"/>
    </location>
</feature>
<dbReference type="HOGENOM" id="CLU_064642_1_0_1"/>
<evidence type="ECO:0000256" key="2">
    <source>
        <dbReference type="ARBA" id="ARBA00006476"/>
    </source>
</evidence>
<feature type="transmembrane region" description="Helical" evidence="9">
    <location>
        <begin position="145"/>
        <end position="166"/>
    </location>
</feature>
<dbReference type="InterPro" id="IPR008253">
    <property type="entry name" value="Marvel"/>
</dbReference>
<dbReference type="STRING" id="283909.R7V2M3"/>
<organism evidence="11">
    <name type="scientific">Capitella teleta</name>
    <name type="common">Polychaete worm</name>
    <dbReference type="NCBI Taxonomy" id="283909"/>
    <lineage>
        <taxon>Eukaryota</taxon>
        <taxon>Metazoa</taxon>
        <taxon>Spiralia</taxon>
        <taxon>Lophotrochozoa</taxon>
        <taxon>Annelida</taxon>
        <taxon>Polychaeta</taxon>
        <taxon>Sedentaria</taxon>
        <taxon>Scolecida</taxon>
        <taxon>Capitellidae</taxon>
        <taxon>Capitella</taxon>
    </lineage>
</organism>
<feature type="region of interest" description="Disordered" evidence="8">
    <location>
        <begin position="253"/>
        <end position="272"/>
    </location>
</feature>
<evidence type="ECO:0000313" key="13">
    <source>
        <dbReference type="Proteomes" id="UP000014760"/>
    </source>
</evidence>
<evidence type="ECO:0000256" key="6">
    <source>
        <dbReference type="ARBA" id="ARBA00023180"/>
    </source>
</evidence>
<dbReference type="EMBL" id="AMQN01006017">
    <property type="status" value="NOT_ANNOTATED_CDS"/>
    <property type="molecule type" value="Genomic_DNA"/>
</dbReference>
<feature type="transmembrane region" description="Helical" evidence="9">
    <location>
        <begin position="111"/>
        <end position="133"/>
    </location>
</feature>
<protein>
    <recommendedName>
        <fullName evidence="10">MARVEL domain-containing protein</fullName>
    </recommendedName>
</protein>
<keyword evidence="3 7" id="KW-0812">Transmembrane</keyword>
<dbReference type="InterPro" id="IPR001285">
    <property type="entry name" value="Synaptophysin/porin"/>
</dbReference>
<dbReference type="EMBL" id="KB297391">
    <property type="protein sequence ID" value="ELU10581.1"/>
    <property type="molecule type" value="Genomic_DNA"/>
</dbReference>
<sequence length="272" mass="30534">MHRATSVGQALANLSINWVYTTSDCEFVAWFSCVFSEILAIFAFATTTSVSSSCAFTYTCQKEAPVEQVMKFGYPFRLSNDKFSVPLCANSSDIASEKVGLYGDFSSSAEFYVFVGVMAFLYSLAALVLYVCFDDKYRKYDNIPIADFVITAVFTLLWLISSSAWADGVSKVKYYSNPAEMFYNEPGDVKECEKSYAETHGITCEVTKLANFASLNVSIIFGFLNMCVWGANLWFLFKETKWFKVTSQHPEVRTEAPPATQEPQRFANVDLN</sequence>
<dbReference type="AlphaFoldDB" id="R7V2M3"/>
<reference evidence="13" key="1">
    <citation type="submission" date="2012-12" db="EMBL/GenBank/DDBJ databases">
        <authorList>
            <person name="Hellsten U."/>
            <person name="Grimwood J."/>
            <person name="Chapman J.A."/>
            <person name="Shapiro H."/>
            <person name="Aerts A."/>
            <person name="Otillar R.P."/>
            <person name="Terry A.Y."/>
            <person name="Boore J.L."/>
            <person name="Simakov O."/>
            <person name="Marletaz F."/>
            <person name="Cho S.-J."/>
            <person name="Edsinger-Gonzales E."/>
            <person name="Havlak P."/>
            <person name="Kuo D.-H."/>
            <person name="Larsson T."/>
            <person name="Lv J."/>
            <person name="Arendt D."/>
            <person name="Savage R."/>
            <person name="Osoegawa K."/>
            <person name="de Jong P."/>
            <person name="Lindberg D.R."/>
            <person name="Seaver E.C."/>
            <person name="Weisblat D.A."/>
            <person name="Putnam N.H."/>
            <person name="Grigoriev I.V."/>
            <person name="Rokhsar D.S."/>
        </authorList>
    </citation>
    <scope>NUCLEOTIDE SEQUENCE</scope>
    <source>
        <strain evidence="13">I ESC-2004</strain>
    </source>
</reference>
<evidence type="ECO:0000256" key="3">
    <source>
        <dbReference type="ARBA" id="ARBA00022692"/>
    </source>
</evidence>
<reference evidence="12" key="3">
    <citation type="submission" date="2015-06" db="UniProtKB">
        <authorList>
            <consortium name="EnsemblMetazoa"/>
        </authorList>
    </citation>
    <scope>IDENTIFICATION</scope>
</reference>
<reference evidence="11 13" key="2">
    <citation type="journal article" date="2013" name="Nature">
        <title>Insights into bilaterian evolution from three spiralian genomes.</title>
        <authorList>
            <person name="Simakov O."/>
            <person name="Marletaz F."/>
            <person name="Cho S.J."/>
            <person name="Edsinger-Gonzales E."/>
            <person name="Havlak P."/>
            <person name="Hellsten U."/>
            <person name="Kuo D.H."/>
            <person name="Larsson T."/>
            <person name="Lv J."/>
            <person name="Arendt D."/>
            <person name="Savage R."/>
            <person name="Osoegawa K."/>
            <person name="de Jong P."/>
            <person name="Grimwood J."/>
            <person name="Chapman J.A."/>
            <person name="Shapiro H."/>
            <person name="Aerts A."/>
            <person name="Otillar R.P."/>
            <person name="Terry A.Y."/>
            <person name="Boore J.L."/>
            <person name="Grigoriev I.V."/>
            <person name="Lindberg D.R."/>
            <person name="Seaver E.C."/>
            <person name="Weisblat D.A."/>
            <person name="Putnam N.H."/>
            <person name="Rokhsar D.S."/>
        </authorList>
    </citation>
    <scope>NUCLEOTIDE SEQUENCE</scope>
    <source>
        <strain evidence="11 13">I ESC-2004</strain>
    </source>
</reference>